<sequence length="50" mass="5699">MPRVHGARVANRHKDALIQALELPYQRLPSETQALQEIAHDIPRLLCLSQ</sequence>
<protein>
    <submittedName>
        <fullName evidence="1">Uncharacterized protein</fullName>
    </submittedName>
</protein>
<dbReference type="AlphaFoldDB" id="A0A8J8CKK0"/>
<comment type="caution">
    <text evidence="1">The sequence shown here is derived from an EMBL/GenBank/DDBJ whole genome shotgun (WGS) entry which is preliminary data.</text>
</comment>
<evidence type="ECO:0000313" key="2">
    <source>
        <dbReference type="Proteomes" id="UP000646053"/>
    </source>
</evidence>
<organism evidence="1 2">
    <name type="scientific">Myxacorys almedinensis A</name>
    <dbReference type="NCBI Taxonomy" id="2690445"/>
    <lineage>
        <taxon>Bacteria</taxon>
        <taxon>Bacillati</taxon>
        <taxon>Cyanobacteriota</taxon>
        <taxon>Cyanophyceae</taxon>
        <taxon>Leptolyngbyales</taxon>
        <taxon>Leptolyngbyaceae</taxon>
        <taxon>Myxacorys</taxon>
        <taxon>Myxacorys almedinensis</taxon>
    </lineage>
</organism>
<reference evidence="1" key="1">
    <citation type="submission" date="2019-12" db="EMBL/GenBank/DDBJ databases">
        <title>High-Quality draft genome sequences of three cyanobacteria isolated from the limestone walls of the Old Cathedral of Coimbra.</title>
        <authorList>
            <person name="Tiago I."/>
            <person name="Soares F."/>
            <person name="Portugal A."/>
        </authorList>
    </citation>
    <scope>NUCLEOTIDE SEQUENCE</scope>
    <source>
        <strain evidence="1">A</strain>
    </source>
</reference>
<gene>
    <name evidence="1" type="ORF">GS601_05410</name>
</gene>
<dbReference type="Proteomes" id="UP000646053">
    <property type="component" value="Unassembled WGS sequence"/>
</dbReference>
<dbReference type="RefSeq" id="WP_162422254.1">
    <property type="nucleotide sequence ID" value="NZ_WVIE01000005.1"/>
</dbReference>
<accession>A0A8J8CKK0</accession>
<name>A0A8J8CKK0_9CYAN</name>
<dbReference type="EMBL" id="WVIE01000005">
    <property type="protein sequence ID" value="NDJ16730.1"/>
    <property type="molecule type" value="Genomic_DNA"/>
</dbReference>
<proteinExistence type="predicted"/>
<evidence type="ECO:0000313" key="1">
    <source>
        <dbReference type="EMBL" id="NDJ16730.1"/>
    </source>
</evidence>
<keyword evidence="2" id="KW-1185">Reference proteome</keyword>